<protein>
    <recommendedName>
        <fullName evidence="1">Coatomer alpha subunit C-terminal domain-containing protein</fullName>
    </recommendedName>
</protein>
<gene>
    <name evidence="2" type="ORF">NAES01612_LOCUS24884</name>
</gene>
<dbReference type="AlphaFoldDB" id="A0A7S4PKJ5"/>
<organism evidence="2">
    <name type="scientific">Paramoeba aestuarina</name>
    <dbReference type="NCBI Taxonomy" id="180227"/>
    <lineage>
        <taxon>Eukaryota</taxon>
        <taxon>Amoebozoa</taxon>
        <taxon>Discosea</taxon>
        <taxon>Flabellinia</taxon>
        <taxon>Dactylopodida</taxon>
        <taxon>Paramoebidae</taxon>
        <taxon>Paramoeba</taxon>
    </lineage>
</organism>
<dbReference type="EMBL" id="HBKR01038133">
    <property type="protein sequence ID" value="CAE2337735.1"/>
    <property type="molecule type" value="Transcribed_RNA"/>
</dbReference>
<dbReference type="GO" id="GO:0030126">
    <property type="term" value="C:COPI vesicle coat"/>
    <property type="evidence" value="ECO:0007669"/>
    <property type="project" value="InterPro"/>
</dbReference>
<dbReference type="InterPro" id="IPR010714">
    <property type="entry name" value="Coatomer_asu_C"/>
</dbReference>
<feature type="non-terminal residue" evidence="2">
    <location>
        <position position="1"/>
    </location>
</feature>
<dbReference type="GO" id="GO:0006886">
    <property type="term" value="P:intracellular protein transport"/>
    <property type="evidence" value="ECO:0007669"/>
    <property type="project" value="InterPro"/>
</dbReference>
<dbReference type="Pfam" id="PF06957">
    <property type="entry name" value="COPI_C"/>
    <property type="match status" value="1"/>
</dbReference>
<sequence length="304" mass="33944">VEIPQAGMPVNFAWCRNSRLAVHHAAAGSFESAMDIMNKSTGIVNFRALKSNFMSAYCASRVPLSGVPGGVPLNIFMQEGREPMGVFKLQPQIDRLKGAYRATFEGKFKEGLAMFQSITRSLLFVVCTREEVSEVKELIGICKEYSLGLLIELKRKEAAAEKLEPVRQVELSAYFTHCNLQPAHLMLALRSAMNMSFKAKNYQMASSFGRRLLELNPKQEVATQARKVVKFCERNMIDQLQVNYDFRNPFVICAGSFVPIYQGSPLLRCPYCSAAYSPNFKGKTCSVCQLAEVGKDCPGYAWAK</sequence>
<evidence type="ECO:0000259" key="1">
    <source>
        <dbReference type="Pfam" id="PF06957"/>
    </source>
</evidence>
<feature type="domain" description="Coatomer alpha subunit C-terminal" evidence="1">
    <location>
        <begin position="4"/>
        <end position="300"/>
    </location>
</feature>
<evidence type="ECO:0000313" key="2">
    <source>
        <dbReference type="EMBL" id="CAE2337735.1"/>
    </source>
</evidence>
<dbReference type="GO" id="GO:0005198">
    <property type="term" value="F:structural molecule activity"/>
    <property type="evidence" value="ECO:0007669"/>
    <property type="project" value="InterPro"/>
</dbReference>
<accession>A0A7S4PKJ5</accession>
<proteinExistence type="predicted"/>
<name>A0A7S4PKJ5_9EUKA</name>
<reference evidence="2" key="1">
    <citation type="submission" date="2021-01" db="EMBL/GenBank/DDBJ databases">
        <authorList>
            <person name="Corre E."/>
            <person name="Pelletier E."/>
            <person name="Niang G."/>
            <person name="Scheremetjew M."/>
            <person name="Finn R."/>
            <person name="Kale V."/>
            <person name="Holt S."/>
            <person name="Cochrane G."/>
            <person name="Meng A."/>
            <person name="Brown T."/>
            <person name="Cohen L."/>
        </authorList>
    </citation>
    <scope>NUCLEOTIDE SEQUENCE</scope>
    <source>
        <strain evidence="2">SoJaBio B1-5/56/2</strain>
    </source>
</reference>
<dbReference type="GO" id="GO:0016192">
    <property type="term" value="P:vesicle-mediated transport"/>
    <property type="evidence" value="ECO:0007669"/>
    <property type="project" value="InterPro"/>
</dbReference>